<dbReference type="Proteomes" id="UP001244341">
    <property type="component" value="Chromosome 1b"/>
</dbReference>
<evidence type="ECO:0000313" key="3">
    <source>
        <dbReference type="EMBL" id="WIA09672.1"/>
    </source>
</evidence>
<feature type="chain" id="PRO_5047273972" description="Secreted protein" evidence="2">
    <location>
        <begin position="23"/>
        <end position="109"/>
    </location>
</feature>
<protein>
    <recommendedName>
        <fullName evidence="5">Secreted protein</fullName>
    </recommendedName>
</protein>
<feature type="signal peptide" evidence="2">
    <location>
        <begin position="1"/>
        <end position="22"/>
    </location>
</feature>
<accession>A0ABY8TL08</accession>
<organism evidence="3 4">
    <name type="scientific">Tetradesmus obliquus</name>
    <name type="common">Green alga</name>
    <name type="synonym">Acutodesmus obliquus</name>
    <dbReference type="NCBI Taxonomy" id="3088"/>
    <lineage>
        <taxon>Eukaryota</taxon>
        <taxon>Viridiplantae</taxon>
        <taxon>Chlorophyta</taxon>
        <taxon>core chlorophytes</taxon>
        <taxon>Chlorophyceae</taxon>
        <taxon>CS clade</taxon>
        <taxon>Sphaeropleales</taxon>
        <taxon>Scenedesmaceae</taxon>
        <taxon>Tetradesmus</taxon>
    </lineage>
</organism>
<reference evidence="3 4" key="1">
    <citation type="submission" date="2023-05" db="EMBL/GenBank/DDBJ databases">
        <title>A 100% complete, gapless, phased diploid assembly of the Scenedesmus obliquus UTEX 3031 genome.</title>
        <authorList>
            <person name="Biondi T.C."/>
            <person name="Hanschen E.R."/>
            <person name="Kwon T."/>
            <person name="Eng W."/>
            <person name="Kruse C.P.S."/>
            <person name="Koehler S.I."/>
            <person name="Kunde Y."/>
            <person name="Gleasner C.D."/>
            <person name="You Mak K.T."/>
            <person name="Polle J."/>
            <person name="Hovde B.T."/>
            <person name="Starkenburg S.R."/>
        </authorList>
    </citation>
    <scope>NUCLEOTIDE SEQUENCE [LARGE SCALE GENOMIC DNA]</scope>
    <source>
        <strain evidence="3 4">DOE0152z</strain>
    </source>
</reference>
<evidence type="ECO:0008006" key="5">
    <source>
        <dbReference type="Google" id="ProtNLM"/>
    </source>
</evidence>
<gene>
    <name evidence="3" type="ORF">OEZ85_009058</name>
</gene>
<feature type="region of interest" description="Disordered" evidence="1">
    <location>
        <begin position="38"/>
        <end position="64"/>
    </location>
</feature>
<evidence type="ECO:0000313" key="4">
    <source>
        <dbReference type="Proteomes" id="UP001244341"/>
    </source>
</evidence>
<name>A0ABY8TL08_TETOB</name>
<evidence type="ECO:0000256" key="2">
    <source>
        <dbReference type="SAM" id="SignalP"/>
    </source>
</evidence>
<sequence>MKASVAFTAALVILLLASPIQASLPRQQRRRLTASAVAVSSSTARDGASVSSTSQATSTGAPAASVVVAKGSGQGTTINSAPLGTTRAMPRLDCLLTTKAVDPAASIGL</sequence>
<keyword evidence="4" id="KW-1185">Reference proteome</keyword>
<dbReference type="EMBL" id="CP126208">
    <property type="protein sequence ID" value="WIA09672.1"/>
    <property type="molecule type" value="Genomic_DNA"/>
</dbReference>
<evidence type="ECO:0000256" key="1">
    <source>
        <dbReference type="SAM" id="MobiDB-lite"/>
    </source>
</evidence>
<keyword evidence="2" id="KW-0732">Signal</keyword>
<proteinExistence type="predicted"/>